<organism evidence="9 10">
    <name type="scientific">Collinsella tanakaei YIT 12063</name>
    <dbReference type="NCBI Taxonomy" id="742742"/>
    <lineage>
        <taxon>Bacteria</taxon>
        <taxon>Bacillati</taxon>
        <taxon>Actinomycetota</taxon>
        <taxon>Coriobacteriia</taxon>
        <taxon>Coriobacteriales</taxon>
        <taxon>Coriobacteriaceae</taxon>
        <taxon>Collinsella</taxon>
    </lineage>
</organism>
<proteinExistence type="inferred from homology"/>
<dbReference type="GO" id="GO:0005886">
    <property type="term" value="C:plasma membrane"/>
    <property type="evidence" value="ECO:0007669"/>
    <property type="project" value="UniProtKB-SubCell"/>
</dbReference>
<sequence>MMPVNGLEPEPALGSVSFAEGAETASGAGTGVRGAGDAGHRGGFHLRRWHVVCALVIVAALVLGLCWRYLPDVYAWLSNPDAVHAYVEQHAALSRLAIIGVNTLQIVLAFLPGEPIELASGYAFGFWEGTAACLVASAVGSSLVYWAVRRWGWKVMGLFFTREQFERFSWLKDARKLEFIMLVIFLIPGTPKDFLTYFAGLTRMRFGAVLAIATVGRIPSIVTSTVAASAFGAGEYGIMVVSMVIAVLLVGLGAIAYRSLEARARR</sequence>
<evidence type="ECO:0000256" key="1">
    <source>
        <dbReference type="ARBA" id="ARBA00004651"/>
    </source>
</evidence>
<comment type="caution">
    <text evidence="9">The sequence shown here is derived from an EMBL/GenBank/DDBJ whole genome shotgun (WGS) entry which is preliminary data.</text>
</comment>
<dbReference type="PATRIC" id="fig|742742.3.peg.984"/>
<dbReference type="Pfam" id="PF09335">
    <property type="entry name" value="VTT_dom"/>
    <property type="match status" value="1"/>
</dbReference>
<evidence type="ECO:0000256" key="6">
    <source>
        <dbReference type="ARBA" id="ARBA00023136"/>
    </source>
</evidence>
<keyword evidence="4 7" id="KW-0812">Transmembrane</keyword>
<evidence type="ECO:0000259" key="8">
    <source>
        <dbReference type="Pfam" id="PF09335"/>
    </source>
</evidence>
<dbReference type="eggNOG" id="COG0398">
    <property type="taxonomic scope" value="Bacteria"/>
</dbReference>
<dbReference type="InterPro" id="IPR032816">
    <property type="entry name" value="VTT_dom"/>
</dbReference>
<dbReference type="PANTHER" id="PTHR12677:SF59">
    <property type="entry name" value="GOLGI APPARATUS MEMBRANE PROTEIN TVP38-RELATED"/>
    <property type="match status" value="1"/>
</dbReference>
<dbReference type="PANTHER" id="PTHR12677">
    <property type="entry name" value="GOLGI APPARATUS MEMBRANE PROTEIN TVP38-RELATED"/>
    <property type="match status" value="1"/>
</dbReference>
<accession>G1WI56</accession>
<dbReference type="AlphaFoldDB" id="G1WI56"/>
<comment type="subcellular location">
    <subcellularLocation>
        <location evidence="1 7">Cell membrane</location>
        <topology evidence="1 7">Multi-pass membrane protein</topology>
    </subcellularLocation>
</comment>
<dbReference type="STRING" id="742742.HMPREF9452_01019"/>
<dbReference type="GeneID" id="62758750"/>
<keyword evidence="5 7" id="KW-1133">Transmembrane helix</keyword>
<evidence type="ECO:0000313" key="9">
    <source>
        <dbReference type="EMBL" id="EGX71631.1"/>
    </source>
</evidence>
<dbReference type="OrthoDB" id="3173541at2"/>
<dbReference type="RefSeq" id="WP_009141054.1">
    <property type="nucleotide sequence ID" value="NZ_JH126468.1"/>
</dbReference>
<keyword evidence="6 7" id="KW-0472">Membrane</keyword>
<evidence type="ECO:0000256" key="4">
    <source>
        <dbReference type="ARBA" id="ARBA00022692"/>
    </source>
</evidence>
<dbReference type="HOGENOM" id="CLU_038944_5_0_11"/>
<gene>
    <name evidence="9" type="ORF">HMPREF9452_01019</name>
</gene>
<evidence type="ECO:0000313" key="10">
    <source>
        <dbReference type="Proteomes" id="UP000004830"/>
    </source>
</evidence>
<name>G1WI56_9ACTN</name>
<comment type="similarity">
    <text evidence="2 7">Belongs to the TVP38/TMEM64 family.</text>
</comment>
<feature type="transmembrane region" description="Helical" evidence="7">
    <location>
        <begin position="206"/>
        <end position="230"/>
    </location>
</feature>
<keyword evidence="3 7" id="KW-1003">Cell membrane</keyword>
<dbReference type="EMBL" id="ADLS01000011">
    <property type="protein sequence ID" value="EGX71631.1"/>
    <property type="molecule type" value="Genomic_DNA"/>
</dbReference>
<dbReference type="Proteomes" id="UP000004830">
    <property type="component" value="Unassembled WGS sequence"/>
</dbReference>
<evidence type="ECO:0000256" key="3">
    <source>
        <dbReference type="ARBA" id="ARBA00022475"/>
    </source>
</evidence>
<evidence type="ECO:0000256" key="5">
    <source>
        <dbReference type="ARBA" id="ARBA00022989"/>
    </source>
</evidence>
<feature type="transmembrane region" description="Helical" evidence="7">
    <location>
        <begin position="236"/>
        <end position="257"/>
    </location>
</feature>
<reference evidence="9 10" key="1">
    <citation type="submission" date="2011-06" db="EMBL/GenBank/DDBJ databases">
        <title>The Genome Sequence of Collinsella tanakaei YIT 12063.</title>
        <authorList>
            <consortium name="The Broad Institute Genome Sequencing Platform"/>
            <person name="Earl A."/>
            <person name="Ward D."/>
            <person name="Feldgarden M."/>
            <person name="Gevers D."/>
            <person name="Morotomi M."/>
            <person name="Young S.K."/>
            <person name="Zeng Q."/>
            <person name="Gargeya S."/>
            <person name="Fitzgerald M."/>
            <person name="Haas B."/>
            <person name="Abouelleil A."/>
            <person name="Alvarado L."/>
            <person name="Arachchi H.M."/>
            <person name="Berlin A."/>
            <person name="Brown A."/>
            <person name="Chapman S.B."/>
            <person name="Chen Z."/>
            <person name="Dunbar C."/>
            <person name="Freedman E."/>
            <person name="Gearin G."/>
            <person name="Gellesch M."/>
            <person name="Goldberg J."/>
            <person name="Griggs A."/>
            <person name="Gujja S."/>
            <person name="Heiman D."/>
            <person name="Howarth C."/>
            <person name="Larson L."/>
            <person name="Lui A."/>
            <person name="MacDonald P.J.P."/>
            <person name="Mehta T."/>
            <person name="Montmayeur A."/>
            <person name="Murphy C."/>
            <person name="Neiman D."/>
            <person name="Pearson M."/>
            <person name="Priest M."/>
            <person name="Roberts A."/>
            <person name="Saif S."/>
            <person name="Shea T."/>
            <person name="Shenoy N."/>
            <person name="Sisk P."/>
            <person name="Stolte C."/>
            <person name="Sykes S."/>
            <person name="Wortman J."/>
            <person name="Nusbaum C."/>
            <person name="Birren B."/>
        </authorList>
    </citation>
    <scope>NUCLEOTIDE SEQUENCE [LARGE SCALE GENOMIC DNA]</scope>
    <source>
        <strain evidence="9 10">YIT 12063</strain>
    </source>
</reference>
<feature type="transmembrane region" description="Helical" evidence="7">
    <location>
        <begin position="123"/>
        <end position="148"/>
    </location>
</feature>
<dbReference type="InterPro" id="IPR015414">
    <property type="entry name" value="TMEM64"/>
</dbReference>
<feature type="transmembrane region" description="Helical" evidence="7">
    <location>
        <begin position="179"/>
        <end position="199"/>
    </location>
</feature>
<evidence type="ECO:0000256" key="7">
    <source>
        <dbReference type="RuleBase" id="RU366058"/>
    </source>
</evidence>
<feature type="domain" description="VTT" evidence="8">
    <location>
        <begin position="111"/>
        <end position="226"/>
    </location>
</feature>
<keyword evidence="10" id="KW-1185">Reference proteome</keyword>
<evidence type="ECO:0000256" key="2">
    <source>
        <dbReference type="ARBA" id="ARBA00008640"/>
    </source>
</evidence>
<feature type="transmembrane region" description="Helical" evidence="7">
    <location>
        <begin position="49"/>
        <end position="70"/>
    </location>
</feature>
<protein>
    <recommendedName>
        <fullName evidence="7">TVP38/TMEM64 family membrane protein</fullName>
    </recommendedName>
</protein>
<feature type="transmembrane region" description="Helical" evidence="7">
    <location>
        <begin position="90"/>
        <end position="111"/>
    </location>
</feature>